<comment type="caution">
    <text evidence="4">The sequence shown here is derived from an EMBL/GenBank/DDBJ whole genome shotgun (WGS) entry which is preliminary data.</text>
</comment>
<evidence type="ECO:0000259" key="3">
    <source>
        <dbReference type="Pfam" id="PF13359"/>
    </source>
</evidence>
<reference evidence="4" key="2">
    <citation type="submission" date="2021-09" db="EMBL/GenBank/DDBJ databases">
        <authorList>
            <person name="Jia N."/>
            <person name="Wang J."/>
            <person name="Shi W."/>
            <person name="Du L."/>
            <person name="Sun Y."/>
            <person name="Zhan W."/>
            <person name="Jiang J."/>
            <person name="Wang Q."/>
            <person name="Zhang B."/>
            <person name="Ji P."/>
            <person name="Sakyi L.B."/>
            <person name="Cui X."/>
            <person name="Yuan T."/>
            <person name="Jiang B."/>
            <person name="Yang W."/>
            <person name="Lam T.T.-Y."/>
            <person name="Chang Q."/>
            <person name="Ding S."/>
            <person name="Wang X."/>
            <person name="Zhu J."/>
            <person name="Ruan X."/>
            <person name="Zhao L."/>
            <person name="Wei J."/>
            <person name="Que T."/>
            <person name="Du C."/>
            <person name="Cheng J."/>
            <person name="Dai P."/>
            <person name="Han X."/>
            <person name="Huang E."/>
            <person name="Gao Y."/>
            <person name="Liu J."/>
            <person name="Shao H."/>
            <person name="Ye R."/>
            <person name="Li L."/>
            <person name="Wei W."/>
            <person name="Wang X."/>
            <person name="Wang C."/>
            <person name="Huo Q."/>
            <person name="Li W."/>
            <person name="Guo W."/>
            <person name="Chen H."/>
            <person name="Chen S."/>
            <person name="Zhou L."/>
            <person name="Zhou L."/>
            <person name="Ni X."/>
            <person name="Tian J."/>
            <person name="Zhou Y."/>
            <person name="Sheng Y."/>
            <person name="Liu T."/>
            <person name="Pan Y."/>
            <person name="Xia L."/>
            <person name="Li J."/>
            <person name="Zhao F."/>
            <person name="Cao W."/>
        </authorList>
    </citation>
    <scope>NUCLEOTIDE SEQUENCE</scope>
    <source>
        <strain evidence="4">Rmic-2018</strain>
        <tissue evidence="4">Larvae</tissue>
    </source>
</reference>
<proteinExistence type="predicted"/>
<evidence type="ECO:0000313" key="5">
    <source>
        <dbReference type="Proteomes" id="UP000821866"/>
    </source>
</evidence>
<protein>
    <recommendedName>
        <fullName evidence="3">DDE Tnp4 domain-containing protein</fullName>
    </recommendedName>
</protein>
<dbReference type="AlphaFoldDB" id="A0A9J6D014"/>
<dbReference type="GO" id="GO:0046872">
    <property type="term" value="F:metal ion binding"/>
    <property type="evidence" value="ECO:0007669"/>
    <property type="project" value="UniProtKB-KW"/>
</dbReference>
<gene>
    <name evidence="4" type="ORF">HPB51_027521</name>
</gene>
<dbReference type="PANTHER" id="PTHR34615:SF1">
    <property type="entry name" value="PX DOMAIN-CONTAINING PROTEIN"/>
    <property type="match status" value="1"/>
</dbReference>
<accession>A0A9J6D014</accession>
<organism evidence="4 5">
    <name type="scientific">Rhipicephalus microplus</name>
    <name type="common">Cattle tick</name>
    <name type="synonym">Boophilus microplus</name>
    <dbReference type="NCBI Taxonomy" id="6941"/>
    <lineage>
        <taxon>Eukaryota</taxon>
        <taxon>Metazoa</taxon>
        <taxon>Ecdysozoa</taxon>
        <taxon>Arthropoda</taxon>
        <taxon>Chelicerata</taxon>
        <taxon>Arachnida</taxon>
        <taxon>Acari</taxon>
        <taxon>Parasitiformes</taxon>
        <taxon>Ixodida</taxon>
        <taxon>Ixodoidea</taxon>
        <taxon>Ixodidae</taxon>
        <taxon>Rhipicephalinae</taxon>
        <taxon>Rhipicephalus</taxon>
        <taxon>Boophilus</taxon>
    </lineage>
</organism>
<comment type="cofactor">
    <cofactor evidence="1">
        <name>a divalent metal cation</name>
        <dbReference type="ChEBI" id="CHEBI:60240"/>
    </cofactor>
</comment>
<feature type="domain" description="DDE Tnp4" evidence="3">
    <location>
        <begin position="184"/>
        <end position="308"/>
    </location>
</feature>
<dbReference type="PANTHER" id="PTHR34615">
    <property type="entry name" value="PX DOMAIN-CONTAINING PROTEIN"/>
    <property type="match status" value="1"/>
</dbReference>
<sequence length="427" mass="47295">MDGGATSLAEGSCASSHNMTLSGSHNMTLCAYHDTRAYRVPVIPRPRTYKSAGGVINASALDPQTFLRWFRFEQEHLKQLKDGLRIPRSCRAQGVVVPGEEALLMTLRRLAYPNRWCNLEPLFGRATCTMPSVVSQVMSHVDRVIGHLLNNLTTHTWLTLDNLNVFSQAVHNHGATLINCWGFVDGTARPICRPSVDQSEYFSGHKRTHVVKYQAVMGAYGIVCERDDPYPAGDTTLVSGGILGESSLYSKLQRLMRRCLFCIYGDPAYPLRPLLMRLHGGASLTEQQQLFNEGMSTVRQAVEWVIGKTLGSLTPVVTAHSAESSRNAHTRSHAPPSGAFARPVQRCRLWVPATHARCCRLQLPAKEPGRAKHFCPPPPSWPPQDGCGSHVLWLPREFPGEDVLSPRIVLLFLICKSGTFSFDLNTT</sequence>
<dbReference type="Proteomes" id="UP000821866">
    <property type="component" value="Unassembled WGS sequence"/>
</dbReference>
<evidence type="ECO:0000313" key="4">
    <source>
        <dbReference type="EMBL" id="KAH7964241.1"/>
    </source>
</evidence>
<name>A0A9J6D014_RHIMP</name>
<reference evidence="4" key="1">
    <citation type="journal article" date="2020" name="Cell">
        <title>Large-Scale Comparative Analyses of Tick Genomes Elucidate Their Genetic Diversity and Vector Capacities.</title>
        <authorList>
            <consortium name="Tick Genome and Microbiome Consortium (TIGMIC)"/>
            <person name="Jia N."/>
            <person name="Wang J."/>
            <person name="Shi W."/>
            <person name="Du L."/>
            <person name="Sun Y."/>
            <person name="Zhan W."/>
            <person name="Jiang J.F."/>
            <person name="Wang Q."/>
            <person name="Zhang B."/>
            <person name="Ji P."/>
            <person name="Bell-Sakyi L."/>
            <person name="Cui X.M."/>
            <person name="Yuan T.T."/>
            <person name="Jiang B.G."/>
            <person name="Yang W.F."/>
            <person name="Lam T.T."/>
            <person name="Chang Q.C."/>
            <person name="Ding S.J."/>
            <person name="Wang X.J."/>
            <person name="Zhu J.G."/>
            <person name="Ruan X.D."/>
            <person name="Zhao L."/>
            <person name="Wei J.T."/>
            <person name="Ye R.Z."/>
            <person name="Que T.C."/>
            <person name="Du C.H."/>
            <person name="Zhou Y.H."/>
            <person name="Cheng J.X."/>
            <person name="Dai P.F."/>
            <person name="Guo W.B."/>
            <person name="Han X.H."/>
            <person name="Huang E.J."/>
            <person name="Li L.F."/>
            <person name="Wei W."/>
            <person name="Gao Y.C."/>
            <person name="Liu J.Z."/>
            <person name="Shao H.Z."/>
            <person name="Wang X."/>
            <person name="Wang C.C."/>
            <person name="Yang T.C."/>
            <person name="Huo Q.B."/>
            <person name="Li W."/>
            <person name="Chen H.Y."/>
            <person name="Chen S.E."/>
            <person name="Zhou L.G."/>
            <person name="Ni X.B."/>
            <person name="Tian J.H."/>
            <person name="Sheng Y."/>
            <person name="Liu T."/>
            <person name="Pan Y.S."/>
            <person name="Xia L.Y."/>
            <person name="Li J."/>
            <person name="Zhao F."/>
            <person name="Cao W.C."/>
        </authorList>
    </citation>
    <scope>NUCLEOTIDE SEQUENCE</scope>
    <source>
        <strain evidence="4">Rmic-2018</strain>
    </source>
</reference>
<evidence type="ECO:0000256" key="2">
    <source>
        <dbReference type="ARBA" id="ARBA00022723"/>
    </source>
</evidence>
<keyword evidence="2" id="KW-0479">Metal-binding</keyword>
<keyword evidence="5" id="KW-1185">Reference proteome</keyword>
<dbReference type="InterPro" id="IPR027806">
    <property type="entry name" value="HARBI1_dom"/>
</dbReference>
<dbReference type="EMBL" id="JABSTU010004102">
    <property type="protein sequence ID" value="KAH7964241.1"/>
    <property type="molecule type" value="Genomic_DNA"/>
</dbReference>
<dbReference type="VEuPathDB" id="VectorBase:LOC119169858"/>
<evidence type="ECO:0000256" key="1">
    <source>
        <dbReference type="ARBA" id="ARBA00001968"/>
    </source>
</evidence>
<dbReference type="Pfam" id="PF13359">
    <property type="entry name" value="DDE_Tnp_4"/>
    <property type="match status" value="1"/>
</dbReference>